<accession>A0A133VN67</accession>
<dbReference type="AlphaFoldDB" id="A0A133VN67"/>
<reference evidence="2 3" key="1">
    <citation type="journal article" date="2016" name="Sci. Rep.">
        <title>Metabolic traits of an uncultured archaeal lineage -MSBL1- from brine pools of the Red Sea.</title>
        <authorList>
            <person name="Mwirichia R."/>
            <person name="Alam I."/>
            <person name="Rashid M."/>
            <person name="Vinu M."/>
            <person name="Ba-Alawi W."/>
            <person name="Anthony Kamau A."/>
            <person name="Kamanda Ngugi D."/>
            <person name="Goker M."/>
            <person name="Klenk H.P."/>
            <person name="Bajic V."/>
            <person name="Stingl U."/>
        </authorList>
    </citation>
    <scope>NUCLEOTIDE SEQUENCE [LARGE SCALE GENOMIC DNA]</scope>
    <source>
        <strain evidence="2">SCGC-AAA385D11</strain>
    </source>
</reference>
<dbReference type="InterPro" id="IPR010281">
    <property type="entry name" value="DUF885"/>
</dbReference>
<dbReference type="Pfam" id="PF05960">
    <property type="entry name" value="DUF885"/>
    <property type="match status" value="1"/>
</dbReference>
<name>A0A133VN67_9EURY</name>
<evidence type="ECO:0000313" key="3">
    <source>
        <dbReference type="Proteomes" id="UP000070256"/>
    </source>
</evidence>
<protein>
    <recommendedName>
        <fullName evidence="4">DUF885 domain-containing protein</fullName>
    </recommendedName>
</protein>
<comment type="caution">
    <text evidence="2">The sequence shown here is derived from an EMBL/GenBank/DDBJ whole genome shotgun (WGS) entry which is preliminary data.</text>
</comment>
<organism evidence="2 3">
    <name type="scientific">candidate division MSBL1 archaeon SCGC-AAA385D11</name>
    <dbReference type="NCBI Taxonomy" id="1698286"/>
    <lineage>
        <taxon>Archaea</taxon>
        <taxon>Methanobacteriati</taxon>
        <taxon>Methanobacteriota</taxon>
        <taxon>candidate division MSBL1</taxon>
    </lineage>
</organism>
<dbReference type="PANTHER" id="PTHR33361">
    <property type="entry name" value="GLR0591 PROTEIN"/>
    <property type="match status" value="1"/>
</dbReference>
<gene>
    <name evidence="2" type="ORF">AKJ58_01570</name>
</gene>
<evidence type="ECO:0008006" key="4">
    <source>
        <dbReference type="Google" id="ProtNLM"/>
    </source>
</evidence>
<feature type="coiled-coil region" evidence="1">
    <location>
        <begin position="178"/>
        <end position="205"/>
    </location>
</feature>
<dbReference type="Proteomes" id="UP000070256">
    <property type="component" value="Unassembled WGS sequence"/>
</dbReference>
<dbReference type="PATRIC" id="fig|1698286.3.peg.219"/>
<evidence type="ECO:0000313" key="2">
    <source>
        <dbReference type="EMBL" id="KXB07870.1"/>
    </source>
</evidence>
<dbReference type="PANTHER" id="PTHR33361:SF15">
    <property type="entry name" value="DUF885 FAMILY LIPOPROTEIN"/>
    <property type="match status" value="1"/>
</dbReference>
<proteinExistence type="predicted"/>
<keyword evidence="1" id="KW-0175">Coiled coil</keyword>
<evidence type="ECO:0000256" key="1">
    <source>
        <dbReference type="SAM" id="Coils"/>
    </source>
</evidence>
<sequence>MNPEKKAEFKRTIEDMFEEFMEFDPTWATYFGIHKYDSLMPDGSKGALENWKNTLKSYKEQLENFREADLDSTSIDLQLARDIIDLELFDLEEWKIWSKFPEGPEKVGDGLFLLLARDYPPAKKRMKALSERVNRSVQFLEETKERLEDPVKIYCRIALESTRRLPRFLSHILEEAKKYLKNNELNLLKKRIERLEEKLEDYESWLEYKMQDARKDFAIGHDMLERRLELRGIEMGVDSILKLGQVYLQKEKKKLNRLARRIDANKSVEEITRELKKNHPQSFSEALEEYRKEISRARNFVKKRNFASLPQNEELKVQETPHFLRHVTPFAAYFRPAKFDKNQIGIYMVTPPENEEMMKEHNYCSISNTSIHEAYPGHHLQLTLANQHPSLIRLLSEGTEFVEGWAHYCEEAVKNLGYNDTPEHRFLQTLDLVWRAARIIVDIRLSCGEMSFEEAVNFLVEQTGMEREGAEAEVKRYTYTPGGPLSYLLGKHLIEKIREEIEEKLGSDFELKWFHDMMLKNGAIPIKYLRGILKEEVNQKLIQTGKKSHTNNI</sequence>
<keyword evidence="3" id="KW-1185">Reference proteome</keyword>
<dbReference type="EMBL" id="LHYK01000027">
    <property type="protein sequence ID" value="KXB07870.1"/>
    <property type="molecule type" value="Genomic_DNA"/>
</dbReference>